<dbReference type="AlphaFoldDB" id="A0A1V0RN19"/>
<evidence type="ECO:0000313" key="1">
    <source>
        <dbReference type="EMBL" id="ARE83179.1"/>
    </source>
</evidence>
<protein>
    <submittedName>
        <fullName evidence="1">Flagellar basal body rod protein FlgB</fullName>
    </submittedName>
</protein>
<accession>A0A1V0RN19</accession>
<keyword evidence="1" id="KW-0969">Cilium</keyword>
<dbReference type="RefSeq" id="WP_081507039.1">
    <property type="nucleotide sequence ID" value="NZ_CP020474.1"/>
</dbReference>
<sequence>MFEKMEVFRMAHALAQHAGARQALVSQNMANADTPGYAARDIADFAVVYASDDGGQMPRATRSGHMLGHETRLDFAVAKDRDAVADPNGNSVTLETEMLRAVDVKRQHDRALAIYKSSLTVLRAAIGRR</sequence>
<dbReference type="NCBIfam" id="NF009270">
    <property type="entry name" value="PRK12627.1"/>
    <property type="match status" value="1"/>
</dbReference>
<organism evidence="1 2">
    <name type="scientific">Roseovarius mucosus</name>
    <dbReference type="NCBI Taxonomy" id="215743"/>
    <lineage>
        <taxon>Bacteria</taxon>
        <taxon>Pseudomonadati</taxon>
        <taxon>Pseudomonadota</taxon>
        <taxon>Alphaproteobacteria</taxon>
        <taxon>Rhodobacterales</taxon>
        <taxon>Roseobacteraceae</taxon>
        <taxon>Roseovarius</taxon>
    </lineage>
</organism>
<keyword evidence="1" id="KW-0966">Cell projection</keyword>
<gene>
    <name evidence="1" type="ORF">ROSMUCSMR3_01702</name>
</gene>
<dbReference type="OrthoDB" id="9788334at2"/>
<reference evidence="1 2" key="1">
    <citation type="submission" date="2017-03" db="EMBL/GenBank/DDBJ databases">
        <title>Genome Sequence of Roseovarius mucosus strain SMR3 Isolated from a culture of the Diatom Skeletonema marinoi.</title>
        <authorList>
            <person name="Topel M."/>
            <person name="Pinder M."/>
            <person name="Johansson O.N."/>
            <person name="Kourtchenko O."/>
            <person name="Godhe A."/>
            <person name="Clarke A.K."/>
        </authorList>
    </citation>
    <scope>NUCLEOTIDE SEQUENCE [LARGE SCALE GENOMIC DNA]</scope>
    <source>
        <strain evidence="1 2">SMR3</strain>
    </source>
</reference>
<evidence type="ECO:0000313" key="2">
    <source>
        <dbReference type="Proteomes" id="UP000192273"/>
    </source>
</evidence>
<dbReference type="Proteomes" id="UP000192273">
    <property type="component" value="Chromosome"/>
</dbReference>
<proteinExistence type="predicted"/>
<keyword evidence="1" id="KW-0282">Flagellum</keyword>
<keyword evidence="2" id="KW-1185">Reference proteome</keyword>
<name>A0A1V0RN19_9RHOB</name>
<dbReference type="KEGG" id="rmm:ROSMUCSMR3_01702"/>
<dbReference type="EMBL" id="CP020474">
    <property type="protein sequence ID" value="ARE83179.1"/>
    <property type="molecule type" value="Genomic_DNA"/>
</dbReference>